<dbReference type="CDD" id="cd03221">
    <property type="entry name" value="ABCF_EF-3"/>
    <property type="match status" value="2"/>
</dbReference>
<organism evidence="7 8">
    <name type="scientific">Astrephomene gubernaculifera</name>
    <dbReference type="NCBI Taxonomy" id="47775"/>
    <lineage>
        <taxon>Eukaryota</taxon>
        <taxon>Viridiplantae</taxon>
        <taxon>Chlorophyta</taxon>
        <taxon>core chlorophytes</taxon>
        <taxon>Chlorophyceae</taxon>
        <taxon>CS clade</taxon>
        <taxon>Chlamydomonadales</taxon>
        <taxon>Astrephomenaceae</taxon>
        <taxon>Astrephomene</taxon>
    </lineage>
</organism>
<dbReference type="Pfam" id="PF12848">
    <property type="entry name" value="ABC_tran_Xtn"/>
    <property type="match status" value="1"/>
</dbReference>
<dbReference type="EMBL" id="BMAR01000010">
    <property type="protein sequence ID" value="GFR45765.1"/>
    <property type="molecule type" value="Genomic_DNA"/>
</dbReference>
<dbReference type="InterPro" id="IPR027417">
    <property type="entry name" value="P-loop_NTPase"/>
</dbReference>
<feature type="domain" description="ABC transporter" evidence="6">
    <location>
        <begin position="184"/>
        <end position="462"/>
    </location>
</feature>
<dbReference type="InterPro" id="IPR003593">
    <property type="entry name" value="AAA+_ATPase"/>
</dbReference>
<evidence type="ECO:0000256" key="5">
    <source>
        <dbReference type="ARBA" id="ARBA00061344"/>
    </source>
</evidence>
<dbReference type="InterPro" id="IPR003439">
    <property type="entry name" value="ABC_transporter-like_ATP-bd"/>
</dbReference>
<keyword evidence="4" id="KW-0007">Acetylation</keyword>
<dbReference type="FunFam" id="3.40.50.300:FF:000104">
    <property type="entry name" value="ATP-binding cassette sub-family F member 3"/>
    <property type="match status" value="1"/>
</dbReference>
<protein>
    <recommendedName>
        <fullName evidence="6">ABC transporter domain-containing protein</fullName>
    </recommendedName>
</protein>
<dbReference type="GO" id="GO:0005524">
    <property type="term" value="F:ATP binding"/>
    <property type="evidence" value="ECO:0007669"/>
    <property type="project" value="UniProtKB-KW"/>
</dbReference>
<dbReference type="Pfam" id="PF00005">
    <property type="entry name" value="ABC_tran"/>
    <property type="match status" value="2"/>
</dbReference>
<dbReference type="FunFam" id="3.40.50.300:FF:001135">
    <property type="entry name" value="ABC transporter F family member 3"/>
    <property type="match status" value="1"/>
</dbReference>
<dbReference type="Proteomes" id="UP001054857">
    <property type="component" value="Unassembled WGS sequence"/>
</dbReference>
<dbReference type="InterPro" id="IPR017871">
    <property type="entry name" value="ABC_transporter-like_CS"/>
</dbReference>
<reference evidence="7 8" key="1">
    <citation type="journal article" date="2021" name="Sci. Rep.">
        <title>Genome sequencing of the multicellular alga Astrephomene provides insights into convergent evolution of germ-soma differentiation.</title>
        <authorList>
            <person name="Yamashita S."/>
            <person name="Yamamoto K."/>
            <person name="Matsuzaki R."/>
            <person name="Suzuki S."/>
            <person name="Yamaguchi H."/>
            <person name="Hirooka S."/>
            <person name="Minakuchi Y."/>
            <person name="Miyagishima S."/>
            <person name="Kawachi M."/>
            <person name="Toyoda A."/>
            <person name="Nozaki H."/>
        </authorList>
    </citation>
    <scope>NUCLEOTIDE SEQUENCE [LARGE SCALE GENOMIC DNA]</scope>
    <source>
        <strain evidence="7 8">NIES-4017</strain>
    </source>
</reference>
<keyword evidence="2" id="KW-0547">Nucleotide-binding</keyword>
<dbReference type="PANTHER" id="PTHR19211:SF117">
    <property type="entry name" value="ATP-BINDING CASSETTE SUB-FAMILY F MEMBER 3"/>
    <property type="match status" value="1"/>
</dbReference>
<feature type="domain" description="ABC transporter" evidence="6">
    <location>
        <begin position="530"/>
        <end position="743"/>
    </location>
</feature>
<dbReference type="GO" id="GO:0016887">
    <property type="term" value="F:ATP hydrolysis activity"/>
    <property type="evidence" value="ECO:0007669"/>
    <property type="project" value="InterPro"/>
</dbReference>
<comment type="similarity">
    <text evidence="5">Belongs to the ABC transporter superfamily. ABCF family. EF3 (TC 3.A.1.121) subfamily.</text>
</comment>
<evidence type="ECO:0000313" key="8">
    <source>
        <dbReference type="Proteomes" id="UP001054857"/>
    </source>
</evidence>
<dbReference type="InterPro" id="IPR032781">
    <property type="entry name" value="ABC_tran_Xtn"/>
</dbReference>
<sequence>MSTHDAEQIKKVVHGLFDGKGDPTILDYICGVLEDEHFEFGEQGEEAYDAIGPFLIDGHCVKNDDDAREACRMLAEKLSLRATASVPTVRALETGPVQLSKADSRAVLYQEQSYRHLIQTPFGDEGKAAPMSEKDRAKFEKRAAKEEEAVRKVLAAHQARAAHSLQGDIPTIIRNKGGGGLRDVMLESFSLSNGGKELVTDATVMLAFGRRYGLIGRNGTGKTTLLRALAGHDIKGIPSNCQVLHVEQEVVGDDTPVIEAVLACDTERTELLKEEAELMKALNRDRKDVAASAAAAAAATAGAKDAATTANGSGGDASETAMAARLVAVYQRLQEIDADGAEARAASILAGLSFDADMMRRPTRTFSGGWRMRVALARALFVEPDLLLLDEPTNHLDLHAVLWLEDYLVKWPKTLLVVSHAREFLNVVATDILHLHSQKIITYKGNYSVFEKTMTERLRNARKAAEAQDAKRKHVQQFIDRFRYNANRAALVQSRIKALERMAEVEVMEEDPEYVFSFPEPEGAAAPPIIGFNDVSFGYPGGPLLFKNLNFGLDLESRFAIVGPNGIGKSTLLNLISGKLQPTQGSITRNTRVRLATFSQHHVDGLDLALTPLQVMARTFPDAKEPELRGHLSSFGVPATLAGQAMYTLSGGQKSRVAFAKMTFTKPHILLLDEPSNHLDIDAVNALIQGLATFKGGVLMVSHDQFLIESTVDELWMCEEGHVTPFHGTFDEYKQRLRARNKM</sequence>
<dbReference type="SMART" id="SM00382">
    <property type="entry name" value="AAA"/>
    <property type="match status" value="2"/>
</dbReference>
<dbReference type="PROSITE" id="PS50893">
    <property type="entry name" value="ABC_TRANSPORTER_2"/>
    <property type="match status" value="2"/>
</dbReference>
<keyword evidence="8" id="KW-1185">Reference proteome</keyword>
<comment type="caution">
    <text evidence="7">The sequence shown here is derived from an EMBL/GenBank/DDBJ whole genome shotgun (WGS) entry which is preliminary data.</text>
</comment>
<dbReference type="AlphaFoldDB" id="A0AAD3DPP6"/>
<keyword evidence="1" id="KW-0677">Repeat</keyword>
<proteinExistence type="inferred from homology"/>
<dbReference type="PROSITE" id="PS00211">
    <property type="entry name" value="ABC_TRANSPORTER_1"/>
    <property type="match status" value="2"/>
</dbReference>
<dbReference type="InterPro" id="IPR058770">
    <property type="entry name" value="PWI_ABCF3"/>
</dbReference>
<evidence type="ECO:0000256" key="4">
    <source>
        <dbReference type="ARBA" id="ARBA00022990"/>
    </source>
</evidence>
<dbReference type="PANTHER" id="PTHR19211">
    <property type="entry name" value="ATP-BINDING TRANSPORT PROTEIN-RELATED"/>
    <property type="match status" value="1"/>
</dbReference>
<dbReference type="Gene3D" id="3.40.50.300">
    <property type="entry name" value="P-loop containing nucleotide triphosphate hydrolases"/>
    <property type="match status" value="2"/>
</dbReference>
<evidence type="ECO:0000256" key="1">
    <source>
        <dbReference type="ARBA" id="ARBA00022737"/>
    </source>
</evidence>
<dbReference type="SUPFAM" id="SSF52540">
    <property type="entry name" value="P-loop containing nucleoside triphosphate hydrolases"/>
    <property type="match status" value="2"/>
</dbReference>
<dbReference type="InterPro" id="IPR050611">
    <property type="entry name" value="ABCF"/>
</dbReference>
<accession>A0AAD3DPP6</accession>
<name>A0AAD3DPP6_9CHLO</name>
<evidence type="ECO:0000259" key="6">
    <source>
        <dbReference type="PROSITE" id="PS50893"/>
    </source>
</evidence>
<evidence type="ECO:0000313" key="7">
    <source>
        <dbReference type="EMBL" id="GFR45765.1"/>
    </source>
</evidence>
<gene>
    <name evidence="7" type="ORF">Agub_g7218</name>
</gene>
<dbReference type="Pfam" id="PF26051">
    <property type="entry name" value="PWI_ABCF3"/>
    <property type="match status" value="1"/>
</dbReference>
<evidence type="ECO:0000256" key="3">
    <source>
        <dbReference type="ARBA" id="ARBA00022840"/>
    </source>
</evidence>
<evidence type="ECO:0000256" key="2">
    <source>
        <dbReference type="ARBA" id="ARBA00022741"/>
    </source>
</evidence>
<keyword evidence="3" id="KW-0067">ATP-binding</keyword>